<dbReference type="InterPro" id="IPR036249">
    <property type="entry name" value="Thioredoxin-like_sf"/>
</dbReference>
<dbReference type="CDD" id="cd00570">
    <property type="entry name" value="GST_N_family"/>
    <property type="match status" value="1"/>
</dbReference>
<dbReference type="EMBL" id="CAJNNV010001016">
    <property type="protein sequence ID" value="CAE8584109.1"/>
    <property type="molecule type" value="Genomic_DNA"/>
</dbReference>
<gene>
    <name evidence="4" type="ORF">PGLA1383_LOCUS3051</name>
</gene>
<accession>A0A813D863</accession>
<protein>
    <recommendedName>
        <fullName evidence="3">GST N-terminal domain-containing protein</fullName>
    </recommendedName>
</protein>
<feature type="region of interest" description="Disordered" evidence="1">
    <location>
        <begin position="29"/>
        <end position="48"/>
    </location>
</feature>
<comment type="caution">
    <text evidence="4">The sequence shown here is derived from an EMBL/GenBank/DDBJ whole genome shotgun (WGS) entry which is preliminary data.</text>
</comment>
<evidence type="ECO:0000313" key="5">
    <source>
        <dbReference type="Proteomes" id="UP000654075"/>
    </source>
</evidence>
<dbReference type="SUPFAM" id="SSF52833">
    <property type="entry name" value="Thioredoxin-like"/>
    <property type="match status" value="1"/>
</dbReference>
<feature type="chain" id="PRO_5032527021" description="GST N-terminal domain-containing protein" evidence="2">
    <location>
        <begin position="20"/>
        <end position="154"/>
    </location>
</feature>
<dbReference type="GO" id="GO:0005737">
    <property type="term" value="C:cytoplasm"/>
    <property type="evidence" value="ECO:0007669"/>
    <property type="project" value="TreeGrafter"/>
</dbReference>
<dbReference type="PANTHER" id="PTHR43968:SF6">
    <property type="entry name" value="GLUTATHIONE S-TRANSFERASE OMEGA"/>
    <property type="match status" value="1"/>
</dbReference>
<reference evidence="4" key="1">
    <citation type="submission" date="2021-02" db="EMBL/GenBank/DDBJ databases">
        <authorList>
            <person name="Dougan E. K."/>
            <person name="Rhodes N."/>
            <person name="Thang M."/>
            <person name="Chan C."/>
        </authorList>
    </citation>
    <scope>NUCLEOTIDE SEQUENCE</scope>
</reference>
<keyword evidence="2" id="KW-0732">Signal</keyword>
<dbReference type="OrthoDB" id="424403at2759"/>
<evidence type="ECO:0000256" key="2">
    <source>
        <dbReference type="SAM" id="SignalP"/>
    </source>
</evidence>
<dbReference type="InterPro" id="IPR050983">
    <property type="entry name" value="GST_Omega/HSP26"/>
</dbReference>
<proteinExistence type="predicted"/>
<evidence type="ECO:0000256" key="1">
    <source>
        <dbReference type="SAM" id="MobiDB-lite"/>
    </source>
</evidence>
<organism evidence="4 5">
    <name type="scientific">Polarella glacialis</name>
    <name type="common">Dinoflagellate</name>
    <dbReference type="NCBI Taxonomy" id="89957"/>
    <lineage>
        <taxon>Eukaryota</taxon>
        <taxon>Sar</taxon>
        <taxon>Alveolata</taxon>
        <taxon>Dinophyceae</taxon>
        <taxon>Suessiales</taxon>
        <taxon>Suessiaceae</taxon>
        <taxon>Polarella</taxon>
    </lineage>
</organism>
<evidence type="ECO:0000313" key="4">
    <source>
        <dbReference type="EMBL" id="CAE8584109.1"/>
    </source>
</evidence>
<feature type="domain" description="GST N-terminal" evidence="3">
    <location>
        <begin position="48"/>
        <end position="130"/>
    </location>
</feature>
<dbReference type="Proteomes" id="UP000654075">
    <property type="component" value="Unassembled WGS sequence"/>
</dbReference>
<dbReference type="InterPro" id="IPR004045">
    <property type="entry name" value="Glutathione_S-Trfase_N"/>
</dbReference>
<evidence type="ECO:0000259" key="3">
    <source>
        <dbReference type="PROSITE" id="PS50404"/>
    </source>
</evidence>
<dbReference type="AlphaFoldDB" id="A0A813D863"/>
<dbReference type="PROSITE" id="PS50404">
    <property type="entry name" value="GST_NTER"/>
    <property type="match status" value="1"/>
</dbReference>
<feature type="compositionally biased region" description="Low complexity" evidence="1">
    <location>
        <begin position="36"/>
        <end position="48"/>
    </location>
</feature>
<dbReference type="PANTHER" id="PTHR43968">
    <property type="match status" value="1"/>
</dbReference>
<keyword evidence="5" id="KW-1185">Reference proteome</keyword>
<name>A0A813D863_POLGL</name>
<feature type="signal peptide" evidence="2">
    <location>
        <begin position="1"/>
        <end position="19"/>
    </location>
</feature>
<dbReference type="Gene3D" id="3.40.30.10">
    <property type="entry name" value="Glutaredoxin"/>
    <property type="match status" value="1"/>
</dbReference>
<dbReference type="Pfam" id="PF13409">
    <property type="entry name" value="GST_N_2"/>
    <property type="match status" value="1"/>
</dbReference>
<sequence length="154" mass="16522">MPALLALALTASLVTIALKGVDQKMSAGAVRRSGSQERAAGQRQQQQPAAKLVTNKMCPYAQKAWIAMEESGLPYTMSEISLYGMGGKPSWFLQLNPLGQIPVLVAPSGKVLVDSERILDWVAEQVPSMAPGNAKLAAAWRSCLLSRVAPWCTQ</sequence>